<evidence type="ECO:0000256" key="1">
    <source>
        <dbReference type="ARBA" id="ARBA00022723"/>
    </source>
</evidence>
<gene>
    <name evidence="5" type="ORF">B0F90DRAFT_1588016</name>
</gene>
<feature type="domain" description="PHD-type" evidence="4">
    <location>
        <begin position="4"/>
        <end position="41"/>
    </location>
</feature>
<name>A0AAD4M425_9AGAM</name>
<evidence type="ECO:0000313" key="6">
    <source>
        <dbReference type="Proteomes" id="UP001203297"/>
    </source>
</evidence>
<dbReference type="Gene3D" id="3.30.40.10">
    <property type="entry name" value="Zinc/RING finger domain, C3HC4 (zinc finger)"/>
    <property type="match status" value="1"/>
</dbReference>
<comment type="caution">
    <text evidence="5">The sequence shown here is derived from an EMBL/GenBank/DDBJ whole genome shotgun (WGS) entry which is preliminary data.</text>
</comment>
<dbReference type="AlphaFoldDB" id="A0AAD4M425"/>
<dbReference type="Pfam" id="PF00628">
    <property type="entry name" value="PHD"/>
    <property type="match status" value="1"/>
</dbReference>
<evidence type="ECO:0000259" key="4">
    <source>
        <dbReference type="Pfam" id="PF00628"/>
    </source>
</evidence>
<reference evidence="5" key="1">
    <citation type="journal article" date="2022" name="New Phytol.">
        <title>Evolutionary transition to the ectomycorrhizal habit in the genomes of a hyperdiverse lineage of mushroom-forming fungi.</title>
        <authorList>
            <person name="Looney B."/>
            <person name="Miyauchi S."/>
            <person name="Morin E."/>
            <person name="Drula E."/>
            <person name="Courty P.E."/>
            <person name="Kohler A."/>
            <person name="Kuo A."/>
            <person name="LaButti K."/>
            <person name="Pangilinan J."/>
            <person name="Lipzen A."/>
            <person name="Riley R."/>
            <person name="Andreopoulos W."/>
            <person name="He G."/>
            <person name="Johnson J."/>
            <person name="Nolan M."/>
            <person name="Tritt A."/>
            <person name="Barry K.W."/>
            <person name="Grigoriev I.V."/>
            <person name="Nagy L.G."/>
            <person name="Hibbett D."/>
            <person name="Henrissat B."/>
            <person name="Matheny P.B."/>
            <person name="Labbe J."/>
            <person name="Martin F.M."/>
        </authorList>
    </citation>
    <scope>NUCLEOTIDE SEQUENCE</scope>
    <source>
        <strain evidence="5">BPL690</strain>
    </source>
</reference>
<keyword evidence="2" id="KW-0863">Zinc-finger</keyword>
<keyword evidence="1" id="KW-0479">Metal-binding</keyword>
<keyword evidence="3" id="KW-0862">Zinc</keyword>
<evidence type="ECO:0000256" key="2">
    <source>
        <dbReference type="ARBA" id="ARBA00022771"/>
    </source>
</evidence>
<organism evidence="5 6">
    <name type="scientific">Multifurca ochricompacta</name>
    <dbReference type="NCBI Taxonomy" id="376703"/>
    <lineage>
        <taxon>Eukaryota</taxon>
        <taxon>Fungi</taxon>
        <taxon>Dikarya</taxon>
        <taxon>Basidiomycota</taxon>
        <taxon>Agaricomycotina</taxon>
        <taxon>Agaricomycetes</taxon>
        <taxon>Russulales</taxon>
        <taxon>Russulaceae</taxon>
        <taxon>Multifurca</taxon>
    </lineage>
</organism>
<evidence type="ECO:0000313" key="5">
    <source>
        <dbReference type="EMBL" id="KAI0301103.1"/>
    </source>
</evidence>
<dbReference type="Proteomes" id="UP001203297">
    <property type="component" value="Unassembled WGS sequence"/>
</dbReference>
<proteinExistence type="predicted"/>
<feature type="non-terminal residue" evidence="5">
    <location>
        <position position="79"/>
    </location>
</feature>
<dbReference type="InterPro" id="IPR013083">
    <property type="entry name" value="Znf_RING/FYVE/PHD"/>
</dbReference>
<keyword evidence="6" id="KW-1185">Reference proteome</keyword>
<evidence type="ECO:0000256" key="3">
    <source>
        <dbReference type="ARBA" id="ARBA00022833"/>
    </source>
</evidence>
<protein>
    <recommendedName>
        <fullName evidence="4">PHD-type domain-containing protein</fullName>
    </recommendedName>
</protein>
<dbReference type="InterPro" id="IPR019787">
    <property type="entry name" value="Znf_PHD-finger"/>
</dbReference>
<dbReference type="InterPro" id="IPR011011">
    <property type="entry name" value="Znf_FYVE_PHD"/>
</dbReference>
<dbReference type="GO" id="GO:0008270">
    <property type="term" value="F:zinc ion binding"/>
    <property type="evidence" value="ECO:0007669"/>
    <property type="project" value="UniProtKB-KW"/>
</dbReference>
<feature type="non-terminal residue" evidence="5">
    <location>
        <position position="1"/>
    </location>
</feature>
<dbReference type="SUPFAM" id="SSF57903">
    <property type="entry name" value="FYVE/PHD zinc finger"/>
    <property type="match status" value="1"/>
</dbReference>
<dbReference type="EMBL" id="WTXG01000015">
    <property type="protein sequence ID" value="KAI0301103.1"/>
    <property type="molecule type" value="Genomic_DNA"/>
</dbReference>
<sequence length="79" mass="8904">RMACNRCNGTSSNPYNFLLSCSECGKNWHHRCHIPPLSDQELTALIRATNDNDVDNGLTSWIGRCCKRKRAQPQAISEV</sequence>
<accession>A0AAD4M425</accession>